<comment type="caution">
    <text evidence="2">The sequence shown here is derived from an EMBL/GenBank/DDBJ whole genome shotgun (WGS) entry which is preliminary data.</text>
</comment>
<proteinExistence type="predicted"/>
<reference evidence="2 3" key="1">
    <citation type="journal article" date="2014" name="Int. J. Syst. Evol. Microbiol.">
        <title>Streptomyces hoynatensis sp. nov., isolated from deep marine sediment.</title>
        <authorList>
            <person name="Veyisoglu A."/>
            <person name="Sahin N."/>
        </authorList>
    </citation>
    <scope>NUCLEOTIDE SEQUENCE [LARGE SCALE GENOMIC DNA]</scope>
    <source>
        <strain evidence="2 3">KCTC 29097</strain>
    </source>
</reference>
<evidence type="ECO:0000313" key="2">
    <source>
        <dbReference type="EMBL" id="RKN35957.1"/>
    </source>
</evidence>
<dbReference type="AlphaFoldDB" id="A0A3A9YMM0"/>
<feature type="region of interest" description="Disordered" evidence="1">
    <location>
        <begin position="56"/>
        <end position="75"/>
    </location>
</feature>
<gene>
    <name evidence="2" type="ORF">D7294_30470</name>
</gene>
<dbReference type="Proteomes" id="UP000272474">
    <property type="component" value="Unassembled WGS sequence"/>
</dbReference>
<keyword evidence="3" id="KW-1185">Reference proteome</keyword>
<feature type="compositionally biased region" description="Pro residues" evidence="1">
    <location>
        <begin position="58"/>
        <end position="69"/>
    </location>
</feature>
<evidence type="ECO:0000313" key="3">
    <source>
        <dbReference type="Proteomes" id="UP000272474"/>
    </source>
</evidence>
<evidence type="ECO:0000256" key="1">
    <source>
        <dbReference type="SAM" id="MobiDB-lite"/>
    </source>
</evidence>
<organism evidence="2 3">
    <name type="scientific">Streptomyces hoynatensis</name>
    <dbReference type="NCBI Taxonomy" id="1141874"/>
    <lineage>
        <taxon>Bacteria</taxon>
        <taxon>Bacillati</taxon>
        <taxon>Actinomycetota</taxon>
        <taxon>Actinomycetes</taxon>
        <taxon>Kitasatosporales</taxon>
        <taxon>Streptomycetaceae</taxon>
        <taxon>Streptomyces</taxon>
    </lineage>
</organism>
<name>A0A3A9YMM0_9ACTN</name>
<sequence length="103" mass="11291">MPEVRQQQTRNGVTYLVSDEDSETTVSIARDADTQEILRKLRKVLELVAPVPREAVPPAAPRYAPPPTGQPTNGWASYVQQQAPELPARLAGEVEMIPEGEDA</sequence>
<dbReference type="EMBL" id="RBAL01000034">
    <property type="protein sequence ID" value="RKN35957.1"/>
    <property type="molecule type" value="Genomic_DNA"/>
</dbReference>
<protein>
    <submittedName>
        <fullName evidence="2">Uncharacterized protein</fullName>
    </submittedName>
</protein>
<accession>A0A3A9YMM0</accession>